<protein>
    <submittedName>
        <fullName evidence="5">PH domain-containing protein</fullName>
    </submittedName>
</protein>
<proteinExistence type="predicted"/>
<dbReference type="PANTHER" id="PTHR47219">
    <property type="entry name" value="RAB GTPASE-ACTIVATING PROTEIN 1-LIKE"/>
    <property type="match status" value="1"/>
</dbReference>
<dbReference type="OrthoDB" id="294251at2759"/>
<dbReference type="Pfam" id="PF00566">
    <property type="entry name" value="RabGAP-TBC"/>
    <property type="match status" value="1"/>
</dbReference>
<dbReference type="Gene3D" id="1.10.472.80">
    <property type="entry name" value="Ypt/Rab-GAP domain of gyp1p, domain 3"/>
    <property type="match status" value="1"/>
</dbReference>
<keyword evidence="4" id="KW-1185">Reference proteome</keyword>
<dbReference type="PROSITE" id="PS50003">
    <property type="entry name" value="PH_DOMAIN"/>
    <property type="match status" value="1"/>
</dbReference>
<reference evidence="5" key="1">
    <citation type="submission" date="2020-12" db="UniProtKB">
        <authorList>
            <consortium name="WormBaseParasite"/>
        </authorList>
    </citation>
    <scope>IDENTIFICATION</scope>
    <source>
        <strain evidence="5">MHco3</strain>
    </source>
</reference>
<dbReference type="SUPFAM" id="SSF50729">
    <property type="entry name" value="PH domain-like"/>
    <property type="match status" value="1"/>
</dbReference>
<dbReference type="PROSITE" id="PS50086">
    <property type="entry name" value="TBC_RABGAP"/>
    <property type="match status" value="1"/>
</dbReference>
<dbReference type="Gene3D" id="2.30.29.30">
    <property type="entry name" value="Pleckstrin-homology domain (PH domain)/Phosphotyrosine-binding domain (PTB)"/>
    <property type="match status" value="1"/>
</dbReference>
<dbReference type="InterPro" id="IPR000195">
    <property type="entry name" value="Rab-GAP-TBC_dom"/>
</dbReference>
<dbReference type="InterPro" id="IPR050302">
    <property type="entry name" value="Rab_GAP_TBC_domain"/>
</dbReference>
<dbReference type="SUPFAM" id="SSF50998">
    <property type="entry name" value="Quinoprotein alcohol dehydrogenase-like"/>
    <property type="match status" value="1"/>
</dbReference>
<organism evidence="4 5">
    <name type="scientific">Haemonchus contortus</name>
    <name type="common">Barber pole worm</name>
    <dbReference type="NCBI Taxonomy" id="6289"/>
    <lineage>
        <taxon>Eukaryota</taxon>
        <taxon>Metazoa</taxon>
        <taxon>Ecdysozoa</taxon>
        <taxon>Nematoda</taxon>
        <taxon>Chromadorea</taxon>
        <taxon>Rhabditida</taxon>
        <taxon>Rhabditina</taxon>
        <taxon>Rhabditomorpha</taxon>
        <taxon>Strongyloidea</taxon>
        <taxon>Trichostrongylidae</taxon>
        <taxon>Haemonchus</taxon>
    </lineage>
</organism>
<evidence type="ECO:0000259" key="2">
    <source>
        <dbReference type="PROSITE" id="PS50003"/>
    </source>
</evidence>
<dbReference type="SMART" id="SM00164">
    <property type="entry name" value="TBC"/>
    <property type="match status" value="1"/>
</dbReference>
<dbReference type="InterPro" id="IPR011993">
    <property type="entry name" value="PH-like_dom_sf"/>
</dbReference>
<dbReference type="InterPro" id="IPR035969">
    <property type="entry name" value="Rab-GAP_TBC_sf"/>
</dbReference>
<accession>A0A7I4Z1K8</accession>
<dbReference type="PANTHER" id="PTHR47219:SF20">
    <property type="entry name" value="TBC1 DOMAIN FAMILY MEMBER 2B"/>
    <property type="match status" value="1"/>
</dbReference>
<dbReference type="OMA" id="ACKLITL"/>
<dbReference type="InterPro" id="IPR011047">
    <property type="entry name" value="Quinoprotein_ADH-like_sf"/>
</dbReference>
<dbReference type="WBParaSite" id="HCON_00169230-00001">
    <property type="protein sequence ID" value="HCON_00169230-00001"/>
    <property type="gene ID" value="HCON_00169230"/>
</dbReference>
<evidence type="ECO:0000313" key="5">
    <source>
        <dbReference type="WBParaSite" id="HCON_00169230-00001"/>
    </source>
</evidence>
<evidence type="ECO:0000259" key="3">
    <source>
        <dbReference type="PROSITE" id="PS50086"/>
    </source>
</evidence>
<dbReference type="FunFam" id="1.10.8.270:FF:000026">
    <property type="entry name" value="TBC (Tre-2/Bub2/Cdc16) domain family"/>
    <property type="match status" value="1"/>
</dbReference>
<feature type="domain" description="PH" evidence="2">
    <location>
        <begin position="19"/>
        <end position="121"/>
    </location>
</feature>
<evidence type="ECO:0000313" key="4">
    <source>
        <dbReference type="Proteomes" id="UP000025227"/>
    </source>
</evidence>
<feature type="region of interest" description="Disordered" evidence="1">
    <location>
        <begin position="236"/>
        <end position="263"/>
    </location>
</feature>
<dbReference type="GO" id="GO:0031267">
    <property type="term" value="F:small GTPase binding"/>
    <property type="evidence" value="ECO:0007669"/>
    <property type="project" value="TreeGrafter"/>
</dbReference>
<sequence length="1404" mass="158505">VCLWCSCVQSRTGQMAVRAFSLAGHLHMKTVGALSLLRSKKRYYFAIDELSGQLLYYKDEADLVAKREPIGTFPLANAAFTIVEGNDRAFVLHSSEKVVELEALNPESCECWLKALSHRALTSQQNRRRRIRSSRVRHERKRRFSGCEQGTVEEYNLVPLLIGREYSCSPSHLANDMALSVLEKKFDDLMPLARSHSSGTEDGITNKDLSEFADGNLDEWVNYWLEQQKFSNDYQRTDSFNSSTATSPYRSAEGSTTGSERYSLQRQASNEELHHLRFISNQQKKRIQELLRETTLLNDQATALRQRSIDSPTEDVRNTIISQNRFLNSEIIRLNRQCCEMQKDVTRLTQELRDAREVIHRSQREYVFALQSAIRIPLHDNNALDVMHVKLHGGDMHKHRICQLMSEARANQPSLPTLQSLLNGVYVDIFGFRHRYSDEGLAIHYMAMQLHEYYQSRLDSYFEHKRKWKKFLAANETIAITVYTRALVRGGIPNSLRSTVWRFLIHQRVADKKELYGKHYFRNLCSLQGGERDSMFCASHQKQINLDLLRTMPNNVHFMSANCKGVSQLQQVLRAFCLHNTSLGYCQGMNFLASTALLFIGPEDAFWFLVAMTEHFHDMSYFDDNLAGAQADQEVLKELLVDQFPLIAAHLNSLDIDLATITLNWFLALFFDAVPFNTLLRIWDCFLLEGPKVLFRFALALIGLNQNEILARGDTIGIMKVIKAAVRLTYDVDGFFKLAFEELGELPSRNILRSKQLGYLEQLNRKLSQRQQIRSIQSPTGSESSEGCGFSISDVFFSEFDPTLGYIIAGNQSHGHIGVILIENGKAAMYLMDTEFDCRVCSFVLVREDMAFAGLISGYIIALHLQDNEGYILWEIKLPDAPLRLLCADGRLFAALANGTLTVLENITEWSPTSLELLHIPLGPAPLVDVILNEQEICIATACKLIHVDASTLTTVSTTYVACSSAGASTPFFEKISCLAVSPLGIFLCTANSTLLQLWSHGDCQLLFDVAFDHRRRSSGSVSEDGNCFFVSSLTYFDDMVWTGTSDGYVILYSIGRNAKRNVPKYSLKKYPTGCRLSPEGACGVVNRSQMCYIPTDEEARGEEIMSLAEGVRRPSRVSISIDVGTQQYIVCRKSLERKEEGSHECDGLDNCSGHDGCLKRRKDTSIGKIPERPPLNLQRFSSCSSRDHSAPSFDHNAFSINSDTSAFTIESTGSRKKLSRRIRETKGINPARSPIASSSNVSMEYDDLFEMYSDEDYSQDYLLNPITAISSTTKLGIECSCSCVNPLRRKDLEFDDPVVLAIPESVKEKHKIASPSFERNDSILHEEFQEVNSSFGLTVVMKLKIADKPVKKMATTRIGDDDMLLTCAGSFSEEESLLLWRKEPISGLWINDPIPPLPVRNQT</sequence>
<dbReference type="GO" id="GO:0005096">
    <property type="term" value="F:GTPase activator activity"/>
    <property type="evidence" value="ECO:0007669"/>
    <property type="project" value="TreeGrafter"/>
</dbReference>
<dbReference type="SUPFAM" id="SSF47923">
    <property type="entry name" value="Ypt/Rab-GAP domain of gyp1p"/>
    <property type="match status" value="2"/>
</dbReference>
<dbReference type="InterPro" id="IPR001849">
    <property type="entry name" value="PH_domain"/>
</dbReference>
<evidence type="ECO:0000256" key="1">
    <source>
        <dbReference type="SAM" id="MobiDB-lite"/>
    </source>
</evidence>
<feature type="domain" description="Rab-GAP TBC" evidence="3">
    <location>
        <begin position="491"/>
        <end position="690"/>
    </location>
</feature>
<dbReference type="Gene3D" id="1.10.8.270">
    <property type="entry name" value="putative rabgap domain of human tbc1 domain family member 14 like domains"/>
    <property type="match status" value="1"/>
</dbReference>
<dbReference type="SMART" id="SM00233">
    <property type="entry name" value="PH"/>
    <property type="match status" value="1"/>
</dbReference>
<name>A0A7I4Z1K8_HAECO</name>
<dbReference type="Proteomes" id="UP000025227">
    <property type="component" value="Unplaced"/>
</dbReference>